<dbReference type="AlphaFoldDB" id="A0A396JKV7"/>
<dbReference type="Gramene" id="rna316">
    <property type="protein sequence ID" value="RHN76923.1"/>
    <property type="gene ID" value="gene316"/>
</dbReference>
<proteinExistence type="predicted"/>
<evidence type="ECO:0000313" key="2">
    <source>
        <dbReference type="EMBL" id="RHN76922.1"/>
    </source>
</evidence>
<organism evidence="3 4">
    <name type="scientific">Medicago truncatula</name>
    <name type="common">Barrel medic</name>
    <name type="synonym">Medicago tribuloides</name>
    <dbReference type="NCBI Taxonomy" id="3880"/>
    <lineage>
        <taxon>Eukaryota</taxon>
        <taxon>Viridiplantae</taxon>
        <taxon>Streptophyta</taxon>
        <taxon>Embryophyta</taxon>
        <taxon>Tracheophyta</taxon>
        <taxon>Spermatophyta</taxon>
        <taxon>Magnoliopsida</taxon>
        <taxon>eudicotyledons</taxon>
        <taxon>Gunneridae</taxon>
        <taxon>Pentapetalae</taxon>
        <taxon>rosids</taxon>
        <taxon>fabids</taxon>
        <taxon>Fabales</taxon>
        <taxon>Fabaceae</taxon>
        <taxon>Papilionoideae</taxon>
        <taxon>50 kb inversion clade</taxon>
        <taxon>NPAAA clade</taxon>
        <taxon>Hologalegina</taxon>
        <taxon>IRL clade</taxon>
        <taxon>Trifolieae</taxon>
        <taxon>Medicago</taxon>
    </lineage>
</organism>
<reference evidence="4" key="1">
    <citation type="journal article" date="2018" name="Nat. Plants">
        <title>Whole-genome landscape of Medicago truncatula symbiotic genes.</title>
        <authorList>
            <person name="Pecrix Y."/>
            <person name="Staton S.E."/>
            <person name="Sallet E."/>
            <person name="Lelandais-Briere C."/>
            <person name="Moreau S."/>
            <person name="Carrere S."/>
            <person name="Blein T."/>
            <person name="Jardinaud M.F."/>
            <person name="Latrasse D."/>
            <person name="Zouine M."/>
            <person name="Zahm M."/>
            <person name="Kreplak J."/>
            <person name="Mayjonade B."/>
            <person name="Satge C."/>
            <person name="Perez M."/>
            <person name="Cauet S."/>
            <person name="Marande W."/>
            <person name="Chantry-Darmon C."/>
            <person name="Lopez-Roques C."/>
            <person name="Bouchez O."/>
            <person name="Berard A."/>
            <person name="Debelle F."/>
            <person name="Munos S."/>
            <person name="Bendahmane A."/>
            <person name="Berges H."/>
            <person name="Niebel A."/>
            <person name="Buitink J."/>
            <person name="Frugier F."/>
            <person name="Benhamed M."/>
            <person name="Crespi M."/>
            <person name="Gouzy J."/>
            <person name="Gamas P."/>
        </authorList>
    </citation>
    <scope>NUCLEOTIDE SEQUENCE [LARGE SCALE GENOMIC DNA]</scope>
    <source>
        <strain evidence="4">cv. Jemalong A17</strain>
    </source>
</reference>
<comment type="caution">
    <text evidence="3">The sequence shown here is derived from an EMBL/GenBank/DDBJ whole genome shotgun (WGS) entry which is preliminary data.</text>
</comment>
<dbReference type="EMBL" id="PSQE01000001">
    <property type="protein sequence ID" value="RHN76923.1"/>
    <property type="molecule type" value="Genomic_DNA"/>
</dbReference>
<reference evidence="3" key="2">
    <citation type="journal article" date="2018" name="Nat. Plants">
        <title>Whole-genome landscape of Medicago truncatula symbiotic genes.</title>
        <authorList>
            <person name="Pecrix Y."/>
            <person name="Gamas P."/>
            <person name="Carrere S."/>
        </authorList>
    </citation>
    <scope>NUCLEOTIDE SEQUENCE</scope>
    <source>
        <tissue evidence="3">Leaves</tissue>
    </source>
</reference>
<name>A0A396JKV7_MEDTR</name>
<dbReference type="EMBL" id="PSQE01000001">
    <property type="protein sequence ID" value="RHN76922.1"/>
    <property type="molecule type" value="Genomic_DNA"/>
</dbReference>
<sequence>MTDKEAREEFSQEGGGGGGGIRDRKAREEFDKKLLAEYEESESDEDVKLCDASFKRAVNRGRAKAMKIIEADMKLELEFHVNEIREEERKHHPLMIELALKPNT</sequence>
<dbReference type="Gramene" id="rna315">
    <property type="protein sequence ID" value="RHN76922.1"/>
    <property type="gene ID" value="gene315"/>
</dbReference>
<feature type="compositionally biased region" description="Basic and acidic residues" evidence="1">
    <location>
        <begin position="1"/>
        <end position="10"/>
    </location>
</feature>
<evidence type="ECO:0000313" key="4">
    <source>
        <dbReference type="Proteomes" id="UP000265566"/>
    </source>
</evidence>
<protein>
    <submittedName>
        <fullName evidence="3">Uncharacterized protein</fullName>
    </submittedName>
</protein>
<evidence type="ECO:0000256" key="1">
    <source>
        <dbReference type="SAM" id="MobiDB-lite"/>
    </source>
</evidence>
<gene>
    <name evidence="2" type="ORF">MtrunA17_Chr1g0149151</name>
    <name evidence="3" type="ORF">MtrunA17_Chr1g0149161</name>
</gene>
<accession>A0A396JKV7</accession>
<dbReference type="Proteomes" id="UP000265566">
    <property type="component" value="Chromosome 1"/>
</dbReference>
<evidence type="ECO:0000313" key="3">
    <source>
        <dbReference type="EMBL" id="RHN76923.1"/>
    </source>
</evidence>
<feature type="region of interest" description="Disordered" evidence="1">
    <location>
        <begin position="1"/>
        <end position="25"/>
    </location>
</feature>